<protein>
    <submittedName>
        <fullName evidence="1">Uncharacterized protein</fullName>
    </submittedName>
</protein>
<keyword evidence="2" id="KW-1185">Reference proteome</keyword>
<dbReference type="RefSeq" id="WP_259543455.1">
    <property type="nucleotide sequence ID" value="NZ_JANLCJ010000442.1"/>
</dbReference>
<proteinExistence type="predicted"/>
<sequence>GQDEEEDQSNCLEIAASGELYTKKEWESNGALNTCANCGSPISFDEVETTVIRQGFAWCEGCAGDVDEMGYPKDSGSERPVYLFPCNVCGGEYHEDLMSEQDNMCVHCFKTHYVRAPEPANNILVYRKKLQNGMSVTKPLWEKMCNCNWCNKPIPWSIAENAEFVGARVTCVECSMKLDVGVIPYPASNT</sequence>
<evidence type="ECO:0000313" key="2">
    <source>
        <dbReference type="Proteomes" id="UP001165586"/>
    </source>
</evidence>
<name>A0ABT2HB12_9MICO</name>
<reference evidence="1" key="1">
    <citation type="submission" date="2022-08" db="EMBL/GenBank/DDBJ databases">
        <authorList>
            <person name="Deng Y."/>
            <person name="Han X.-F."/>
            <person name="Zhang Y.-Q."/>
        </authorList>
    </citation>
    <scope>NUCLEOTIDE SEQUENCE</scope>
    <source>
        <strain evidence="1">CPCC 203386</strain>
    </source>
</reference>
<comment type="caution">
    <text evidence="1">The sequence shown here is derived from an EMBL/GenBank/DDBJ whole genome shotgun (WGS) entry which is preliminary data.</text>
</comment>
<organism evidence="1 2">
    <name type="scientific">Herbiconiux daphne</name>
    <dbReference type="NCBI Taxonomy" id="2970914"/>
    <lineage>
        <taxon>Bacteria</taxon>
        <taxon>Bacillati</taxon>
        <taxon>Actinomycetota</taxon>
        <taxon>Actinomycetes</taxon>
        <taxon>Micrococcales</taxon>
        <taxon>Microbacteriaceae</taxon>
        <taxon>Herbiconiux</taxon>
    </lineage>
</organism>
<dbReference type="EMBL" id="JANLCJ010000442">
    <property type="protein sequence ID" value="MCS5737135.1"/>
    <property type="molecule type" value="Genomic_DNA"/>
</dbReference>
<feature type="non-terminal residue" evidence="1">
    <location>
        <position position="1"/>
    </location>
</feature>
<gene>
    <name evidence="1" type="ORF">N1032_25745</name>
</gene>
<accession>A0ABT2HB12</accession>
<dbReference type="Proteomes" id="UP001165586">
    <property type="component" value="Unassembled WGS sequence"/>
</dbReference>
<evidence type="ECO:0000313" key="1">
    <source>
        <dbReference type="EMBL" id="MCS5737135.1"/>
    </source>
</evidence>